<dbReference type="GeneID" id="99747309"/>
<gene>
    <name evidence="2" type="ORF">M72_19251</name>
</gene>
<dbReference type="STRING" id="301302.ERS852420_03535"/>
<evidence type="ECO:0000256" key="1">
    <source>
        <dbReference type="SAM" id="Phobius"/>
    </source>
</evidence>
<dbReference type="Proteomes" id="UP000049979">
    <property type="component" value="Unassembled WGS sequence"/>
</dbReference>
<dbReference type="EMBL" id="CVRR01000003">
    <property type="protein sequence ID" value="CRL32002.1"/>
    <property type="molecule type" value="Genomic_DNA"/>
</dbReference>
<feature type="transmembrane region" description="Helical" evidence="1">
    <location>
        <begin position="12"/>
        <end position="30"/>
    </location>
</feature>
<evidence type="ECO:0000313" key="3">
    <source>
        <dbReference type="Proteomes" id="UP000049979"/>
    </source>
</evidence>
<protein>
    <recommendedName>
        <fullName evidence="4">ABC-2 family transporter protein</fullName>
    </recommendedName>
</protein>
<feature type="transmembrane region" description="Helical" evidence="1">
    <location>
        <begin position="205"/>
        <end position="223"/>
    </location>
</feature>
<keyword evidence="1" id="KW-0472">Membrane</keyword>
<keyword evidence="1" id="KW-0812">Transmembrane</keyword>
<feature type="transmembrane region" description="Helical" evidence="1">
    <location>
        <begin position="107"/>
        <end position="130"/>
    </location>
</feature>
<dbReference type="RefSeq" id="WP_055066747.1">
    <property type="nucleotide sequence ID" value="NZ_CP173697.1"/>
</dbReference>
<feature type="transmembrane region" description="Helical" evidence="1">
    <location>
        <begin position="269"/>
        <end position="289"/>
    </location>
</feature>
<sequence length="301" mass="33966">MRETIGAVVRKPVFRIKLIAISLLFVVSLIEQVSNNYIQSSGQQVGRMTVILLLMHTFSYFSFYLSVFFVGYILLIPDIVKDAFIERQTMMRCQSRMRAAKYAIGKIIAFSILYVIWFVMLTILVGGIWFHDFSLAWPKFMDIQQRQLAANGLSTITWINIPVGAGKYPTLLVAGLICLRSTIGFIFLGLLALLVTLITGKTRNGMGIVILLAAIAGYVKLYMNDVFTYWNSAHPIGNKRSYIRISKATITPLFTTCLKSDEFMPWMRYGIIAGILLCVITGAGIMLYYRKGDLGDEDRDE</sequence>
<dbReference type="AlphaFoldDB" id="A0A0M6W949"/>
<feature type="transmembrane region" description="Helical" evidence="1">
    <location>
        <begin position="50"/>
        <end position="75"/>
    </location>
</feature>
<keyword evidence="3" id="KW-1185">Reference proteome</keyword>
<evidence type="ECO:0008006" key="4">
    <source>
        <dbReference type="Google" id="ProtNLM"/>
    </source>
</evidence>
<reference evidence="3" key="1">
    <citation type="submission" date="2015-05" db="EMBL/GenBank/DDBJ databases">
        <authorList>
            <consortium name="Pathogen Informatics"/>
        </authorList>
    </citation>
    <scope>NUCLEOTIDE SEQUENCE [LARGE SCALE GENOMIC DNA]</scope>
    <source>
        <strain evidence="3">M72</strain>
    </source>
</reference>
<organism evidence="2 3">
    <name type="scientific">Roseburia faecis</name>
    <dbReference type="NCBI Taxonomy" id="301302"/>
    <lineage>
        <taxon>Bacteria</taxon>
        <taxon>Bacillati</taxon>
        <taxon>Bacillota</taxon>
        <taxon>Clostridia</taxon>
        <taxon>Lachnospirales</taxon>
        <taxon>Lachnospiraceae</taxon>
        <taxon>Roseburia</taxon>
    </lineage>
</organism>
<evidence type="ECO:0000313" key="2">
    <source>
        <dbReference type="EMBL" id="CRL32002.1"/>
    </source>
</evidence>
<proteinExistence type="predicted"/>
<feature type="transmembrane region" description="Helical" evidence="1">
    <location>
        <begin position="171"/>
        <end position="198"/>
    </location>
</feature>
<keyword evidence="1" id="KW-1133">Transmembrane helix</keyword>
<accession>A0A0M6W949</accession>
<name>A0A0M6W949_9FIRM</name>